<organism evidence="12 13">
    <name type="scientific">Nothoprocta perdicaria</name>
    <name type="common">Chilean tinamou</name>
    <name type="synonym">Crypturus perdicarius</name>
    <dbReference type="NCBI Taxonomy" id="30464"/>
    <lineage>
        <taxon>Eukaryota</taxon>
        <taxon>Metazoa</taxon>
        <taxon>Chordata</taxon>
        <taxon>Craniata</taxon>
        <taxon>Vertebrata</taxon>
        <taxon>Euteleostomi</taxon>
        <taxon>Archelosauria</taxon>
        <taxon>Archosauria</taxon>
        <taxon>Dinosauria</taxon>
        <taxon>Saurischia</taxon>
        <taxon>Theropoda</taxon>
        <taxon>Coelurosauria</taxon>
        <taxon>Aves</taxon>
        <taxon>Palaeognathae</taxon>
        <taxon>Tinamiformes</taxon>
        <taxon>Tinamidae</taxon>
        <taxon>Nothoprocta</taxon>
    </lineage>
</organism>
<dbReference type="InterPro" id="IPR013783">
    <property type="entry name" value="Ig-like_fold"/>
</dbReference>
<keyword evidence="5 10" id="KW-1133">Transmembrane helix</keyword>
<dbReference type="Pfam" id="PF21605">
    <property type="entry name" value="CRLF2-like_D2"/>
    <property type="match status" value="1"/>
</dbReference>
<dbReference type="AlphaFoldDB" id="A0A8C6YMJ3"/>
<dbReference type="GO" id="GO:0009897">
    <property type="term" value="C:external side of plasma membrane"/>
    <property type="evidence" value="ECO:0007669"/>
    <property type="project" value="TreeGrafter"/>
</dbReference>
<evidence type="ECO:0000313" key="12">
    <source>
        <dbReference type="Ensembl" id="ENSNPEP00000001677.1"/>
    </source>
</evidence>
<evidence type="ECO:0000256" key="8">
    <source>
        <dbReference type="ARBA" id="ARBA00023180"/>
    </source>
</evidence>
<keyword evidence="6 10" id="KW-0472">Membrane</keyword>
<protein>
    <submittedName>
        <fullName evidence="12">Interleukin 2 receptor subunit gamma</fullName>
    </submittedName>
</protein>
<dbReference type="PANTHER" id="PTHR23037:SF47">
    <property type="entry name" value="INTERLEUKIN 2 RECEPTOR SUBUNIT GAMMA"/>
    <property type="match status" value="1"/>
</dbReference>
<dbReference type="CDD" id="cd00063">
    <property type="entry name" value="FN3"/>
    <property type="match status" value="1"/>
</dbReference>
<feature type="region of interest" description="Disordered" evidence="9">
    <location>
        <begin position="358"/>
        <end position="393"/>
    </location>
</feature>
<dbReference type="InterPro" id="IPR003531">
    <property type="entry name" value="Hempt_rcpt_S_F1_CS"/>
</dbReference>
<keyword evidence="13" id="KW-1185">Reference proteome</keyword>
<dbReference type="SMART" id="SM00060">
    <property type="entry name" value="FN3"/>
    <property type="match status" value="2"/>
</dbReference>
<evidence type="ECO:0000256" key="10">
    <source>
        <dbReference type="SAM" id="Phobius"/>
    </source>
</evidence>
<dbReference type="PROSITE" id="PS01355">
    <property type="entry name" value="HEMATOPO_REC_S_F1"/>
    <property type="match status" value="1"/>
</dbReference>
<dbReference type="InterPro" id="IPR003961">
    <property type="entry name" value="FN3_dom"/>
</dbReference>
<evidence type="ECO:0000256" key="7">
    <source>
        <dbReference type="ARBA" id="ARBA00023170"/>
    </source>
</evidence>
<dbReference type="GO" id="GO:0004896">
    <property type="term" value="F:cytokine receptor activity"/>
    <property type="evidence" value="ECO:0007669"/>
    <property type="project" value="InterPro"/>
</dbReference>
<evidence type="ECO:0000256" key="4">
    <source>
        <dbReference type="ARBA" id="ARBA00022729"/>
    </source>
</evidence>
<evidence type="ECO:0000256" key="2">
    <source>
        <dbReference type="ARBA" id="ARBA00008159"/>
    </source>
</evidence>
<evidence type="ECO:0000256" key="1">
    <source>
        <dbReference type="ARBA" id="ARBA00004479"/>
    </source>
</evidence>
<keyword evidence="8" id="KW-0325">Glycoprotein</keyword>
<sequence length="393" mass="44296">MKTLRLRLSGKTLGFGPWQQQTGVSAACTRLLWAPRGREAAGQESPFLMHRTSIGAVEARGDAAERCKEPRVPAGVECVLFNEEYMTCTWGTAETLSTNYSLYYWYENRSPVAECKHYVRERGVRVGCRFAGRELVQFQPFRVRVNASVGGQSREIPSERMELQDLVKPEAPVNLTVRNLSSNELELRWSSPYPKAWCLEHAVKYKSNKDTSWTLGVKREIFSLPSVDHEKSYTFYVRSKVNSYCGSTRLWSEWSVPVAWGSDGTGKGAPGEHWLWIHTVFIPVISSLLMLVLIVLLVRMERVWVIFMPRIPNPSKNFDELFITHKGNFQEWAGVPKDVVESFKPNYSESICHVSEVPAKEGAEPPWEGSEGPAAAPAGAPERGPQHNSYVAV</sequence>
<gene>
    <name evidence="12" type="primary">IL2RG</name>
</gene>
<dbReference type="InterPro" id="IPR036116">
    <property type="entry name" value="FN3_sf"/>
</dbReference>
<evidence type="ECO:0000256" key="6">
    <source>
        <dbReference type="ARBA" id="ARBA00023136"/>
    </source>
</evidence>
<dbReference type="PROSITE" id="PS51257">
    <property type="entry name" value="PROKAR_LIPOPROTEIN"/>
    <property type="match status" value="1"/>
</dbReference>
<comment type="similarity">
    <text evidence="2">Belongs to the type I cytokine receptor family. Type 5 subfamily.</text>
</comment>
<dbReference type="PROSITE" id="PS50853">
    <property type="entry name" value="FN3"/>
    <property type="match status" value="1"/>
</dbReference>
<dbReference type="Ensembl" id="ENSNPET00000001706.1">
    <property type="protein sequence ID" value="ENSNPEP00000001677.1"/>
    <property type="gene ID" value="ENSNPEG00000001265.1"/>
</dbReference>
<dbReference type="PANTHER" id="PTHR23037">
    <property type="entry name" value="CYTOKINE RECEPTOR"/>
    <property type="match status" value="1"/>
</dbReference>
<evidence type="ECO:0000256" key="9">
    <source>
        <dbReference type="SAM" id="MobiDB-lite"/>
    </source>
</evidence>
<reference evidence="12" key="1">
    <citation type="submission" date="2025-08" db="UniProtKB">
        <authorList>
            <consortium name="Ensembl"/>
        </authorList>
    </citation>
    <scope>IDENTIFICATION</scope>
</reference>
<keyword evidence="7" id="KW-0675">Receptor</keyword>
<feature type="transmembrane region" description="Helical" evidence="10">
    <location>
        <begin position="274"/>
        <end position="298"/>
    </location>
</feature>
<dbReference type="InterPro" id="IPR048648">
    <property type="entry name" value="CRLF2-like_D2"/>
</dbReference>
<dbReference type="FunFam" id="2.60.40.10:FF:000754">
    <property type="entry name" value="Cytokine receptor common subunit gamma"/>
    <property type="match status" value="1"/>
</dbReference>
<dbReference type="InterPro" id="IPR048651">
    <property type="entry name" value="CRLF2-like_D1"/>
</dbReference>
<comment type="subcellular location">
    <subcellularLocation>
        <location evidence="1">Membrane</location>
        <topology evidence="1">Single-pass type I membrane protein</topology>
    </subcellularLocation>
</comment>
<feature type="compositionally biased region" description="Low complexity" evidence="9">
    <location>
        <begin position="364"/>
        <end position="383"/>
    </location>
</feature>
<dbReference type="Proteomes" id="UP000694420">
    <property type="component" value="Unplaced"/>
</dbReference>
<feature type="domain" description="Fibronectin type-III" evidence="11">
    <location>
        <begin position="171"/>
        <end position="268"/>
    </location>
</feature>
<evidence type="ECO:0000313" key="13">
    <source>
        <dbReference type="Proteomes" id="UP000694420"/>
    </source>
</evidence>
<reference evidence="12" key="2">
    <citation type="submission" date="2025-09" db="UniProtKB">
        <authorList>
            <consortium name="Ensembl"/>
        </authorList>
    </citation>
    <scope>IDENTIFICATION</scope>
</reference>
<keyword evidence="4" id="KW-0732">Signal</keyword>
<evidence type="ECO:0000259" key="11">
    <source>
        <dbReference type="PROSITE" id="PS50853"/>
    </source>
</evidence>
<dbReference type="Pfam" id="PF21604">
    <property type="entry name" value="CRLF2_D1"/>
    <property type="match status" value="1"/>
</dbReference>
<proteinExistence type="inferred from homology"/>
<accession>A0A8C6YMJ3</accession>
<evidence type="ECO:0000256" key="5">
    <source>
        <dbReference type="ARBA" id="ARBA00022989"/>
    </source>
</evidence>
<dbReference type="SUPFAM" id="SSF49265">
    <property type="entry name" value="Fibronectin type III"/>
    <property type="match status" value="2"/>
</dbReference>
<keyword evidence="3 10" id="KW-0812">Transmembrane</keyword>
<dbReference type="Gene3D" id="2.60.40.10">
    <property type="entry name" value="Immunoglobulins"/>
    <property type="match status" value="2"/>
</dbReference>
<evidence type="ECO:0000256" key="3">
    <source>
        <dbReference type="ARBA" id="ARBA00022692"/>
    </source>
</evidence>
<name>A0A8C6YMJ3_NOTPE</name>